<evidence type="ECO:0000313" key="2">
    <source>
        <dbReference type="EMBL" id="KAG6977219.1"/>
    </source>
</evidence>
<dbReference type="InterPro" id="IPR052079">
    <property type="entry name" value="E3_ligase/Copine_domain"/>
</dbReference>
<accession>A0A8J5IWV2</accession>
<feature type="domain" description="Copine C-terminal" evidence="1">
    <location>
        <begin position="334"/>
        <end position="560"/>
    </location>
</feature>
<dbReference type="PANTHER" id="PTHR45751">
    <property type="entry name" value="COPINE FAMILY PROTEIN 1"/>
    <property type="match status" value="1"/>
</dbReference>
<dbReference type="Proteomes" id="UP000709295">
    <property type="component" value="Unassembled WGS sequence"/>
</dbReference>
<dbReference type="GO" id="GO:0004842">
    <property type="term" value="F:ubiquitin-protein transferase activity"/>
    <property type="evidence" value="ECO:0007669"/>
    <property type="project" value="TreeGrafter"/>
</dbReference>
<gene>
    <name evidence="2" type="ORF">JG688_00000550</name>
</gene>
<dbReference type="EMBL" id="JAENGY010000010">
    <property type="protein sequence ID" value="KAG6977219.1"/>
    <property type="molecule type" value="Genomic_DNA"/>
</dbReference>
<name>A0A8J5IWV2_9STRA</name>
<sequence length="564" mass="64680">MSNQTLIKLQVATGGHYLGCEPELANYCCSCENDNPIILHGLCRECESELPGYLPRTTKEVAMNNYGVREKDFCNLQGEVRKHFMLFDRIMLENHMIATCGSKLAWVRHLAKKDQRTKKLRATLRRKDIEAEAFVEQLAPGFAEYIRAINFMRTDKNELERCSQRFVVLAAELRERGLELRTDSRLCQVFITTGDGNAWSIVDTMDEMNFLFTHTDYAERCDRNVKNMRNKERNENFYGERMRYSSQAYREELQDCRDEAKAEIREEYLTNSRGLTLPRKWENMRAIQEALRNMNLESSNLMFAVRTVGQHSDARIDYTTANLTCGEQSFDGKCLHSLDPNGEMLNPYQEALTRLGRVLVEFDDDRSIQVSGFGDAKTPENAVFSLTPENPMDGCKSFNEIWQRYHDLTPTIQLGEKPANLGPVIRHATAVAREVTGFHMLIILVSSHLGNEHLVDTAQAIVDASMFPLSIIVIGMGDGPWDNMKVLDDQLPQRQFDNFNFVSFQKVRNTATEERKVLVQRFQDDNAEPAAAPCELDPLDLLFTLQILMEVPVQYECMCKLNLL</sequence>
<dbReference type="PANTHER" id="PTHR45751:SF11">
    <property type="entry name" value="COPINE FAMILY PROTEIN 2"/>
    <property type="match status" value="1"/>
</dbReference>
<organism evidence="2 3">
    <name type="scientific">Phytophthora aleatoria</name>
    <dbReference type="NCBI Taxonomy" id="2496075"/>
    <lineage>
        <taxon>Eukaryota</taxon>
        <taxon>Sar</taxon>
        <taxon>Stramenopiles</taxon>
        <taxon>Oomycota</taxon>
        <taxon>Peronosporomycetes</taxon>
        <taxon>Peronosporales</taxon>
        <taxon>Peronosporaceae</taxon>
        <taxon>Phytophthora</taxon>
    </lineage>
</organism>
<dbReference type="GO" id="GO:0016567">
    <property type="term" value="P:protein ubiquitination"/>
    <property type="evidence" value="ECO:0007669"/>
    <property type="project" value="TreeGrafter"/>
</dbReference>
<reference evidence="2" key="1">
    <citation type="submission" date="2021-01" db="EMBL/GenBank/DDBJ databases">
        <title>Phytophthora aleatoria, a newly-described species from Pinus radiata is distinct from Phytophthora cactorum isolates based on comparative genomics.</title>
        <authorList>
            <person name="Mcdougal R."/>
            <person name="Panda P."/>
            <person name="Williams N."/>
            <person name="Studholme D.J."/>
        </authorList>
    </citation>
    <scope>NUCLEOTIDE SEQUENCE</scope>
    <source>
        <strain evidence="2">NZFS 4037</strain>
    </source>
</reference>
<comment type="caution">
    <text evidence="2">The sequence shown here is derived from an EMBL/GenBank/DDBJ whole genome shotgun (WGS) entry which is preliminary data.</text>
</comment>
<proteinExistence type="predicted"/>
<evidence type="ECO:0000259" key="1">
    <source>
        <dbReference type="Pfam" id="PF07002"/>
    </source>
</evidence>
<evidence type="ECO:0000313" key="3">
    <source>
        <dbReference type="Proteomes" id="UP000709295"/>
    </source>
</evidence>
<dbReference type="AlphaFoldDB" id="A0A8J5IWV2"/>
<dbReference type="InterPro" id="IPR010734">
    <property type="entry name" value="Copine_C"/>
</dbReference>
<keyword evidence="3" id="KW-1185">Reference proteome</keyword>
<protein>
    <recommendedName>
        <fullName evidence="1">Copine C-terminal domain-containing protein</fullName>
    </recommendedName>
</protein>
<dbReference type="Pfam" id="PF07002">
    <property type="entry name" value="Copine"/>
    <property type="match status" value="1"/>
</dbReference>
<dbReference type="GO" id="GO:0005634">
    <property type="term" value="C:nucleus"/>
    <property type="evidence" value="ECO:0007669"/>
    <property type="project" value="TreeGrafter"/>
</dbReference>